<keyword evidence="2" id="KW-1185">Reference proteome</keyword>
<name>A0ABU8CJC9_9HYPH</name>
<organism evidence="1 2">
    <name type="scientific">Rhizobium aouanii</name>
    <dbReference type="NCBI Taxonomy" id="3118145"/>
    <lineage>
        <taxon>Bacteria</taxon>
        <taxon>Pseudomonadati</taxon>
        <taxon>Pseudomonadota</taxon>
        <taxon>Alphaproteobacteria</taxon>
        <taxon>Hyphomicrobiales</taxon>
        <taxon>Rhizobiaceae</taxon>
        <taxon>Rhizobium/Agrobacterium group</taxon>
        <taxon>Rhizobium</taxon>
    </lineage>
</organism>
<dbReference type="InterPro" id="IPR036388">
    <property type="entry name" value="WH-like_DNA-bd_sf"/>
</dbReference>
<evidence type="ECO:0000313" key="1">
    <source>
        <dbReference type="EMBL" id="MEI1248997.1"/>
    </source>
</evidence>
<dbReference type="RefSeq" id="WP_264396514.1">
    <property type="nucleotide sequence ID" value="NZ_JBAMYB010000006.1"/>
</dbReference>
<comment type="caution">
    <text evidence="1">The sequence shown here is derived from an EMBL/GenBank/DDBJ whole genome shotgun (WGS) entry which is preliminary data.</text>
</comment>
<evidence type="ECO:0000313" key="2">
    <source>
        <dbReference type="Proteomes" id="UP001531129"/>
    </source>
</evidence>
<sequence>MNPRTIPPLSKYTRMTEVEAELAGLETLGFDELIARCEISDRSNPGYIRSESLVHRMRATRSDNNDARFNRLFVLFLRRIARALPRAERTVDSKVLVDAATKDINDAALDRIRLLVTLDRSGGDRLDFYEVHFDEAIAKLRLSARRRVSVRAERETPIEVDDDSGTLVVSAQRTGAPANGADDAILSDPIFRPRLLAAIDALPQEQKEVITMTLANIPSQSSDPDIASISGLLHCDPRTVHNRRKRAIAALRQALGLGDDK</sequence>
<dbReference type="SUPFAM" id="SSF88659">
    <property type="entry name" value="Sigma3 and sigma4 domains of RNA polymerase sigma factors"/>
    <property type="match status" value="1"/>
</dbReference>
<accession>A0ABU8CJC9</accession>
<proteinExistence type="predicted"/>
<dbReference type="InterPro" id="IPR013324">
    <property type="entry name" value="RNA_pol_sigma_r3/r4-like"/>
</dbReference>
<dbReference type="Proteomes" id="UP001531129">
    <property type="component" value="Unassembled WGS sequence"/>
</dbReference>
<reference evidence="1 2" key="1">
    <citation type="submission" date="2024-01" db="EMBL/GenBank/DDBJ databases">
        <title>Draft genome sequences of three bacterial strains isolated from Acacia saligna represent a potential new species within the genus Rhizobium.</title>
        <authorList>
            <person name="Tambong J.T."/>
            <person name="Mnasri B."/>
        </authorList>
    </citation>
    <scope>NUCLEOTIDE SEQUENCE [LARGE SCALE GENOMIC DNA]</scope>
    <source>
        <strain evidence="1 2">1AS12I</strain>
    </source>
</reference>
<evidence type="ECO:0008006" key="3">
    <source>
        <dbReference type="Google" id="ProtNLM"/>
    </source>
</evidence>
<protein>
    <recommendedName>
        <fullName evidence="3">DNA-binding response regulator</fullName>
    </recommendedName>
</protein>
<gene>
    <name evidence="1" type="ORF">V8Q02_13470</name>
</gene>
<dbReference type="Gene3D" id="1.10.10.10">
    <property type="entry name" value="Winged helix-like DNA-binding domain superfamily/Winged helix DNA-binding domain"/>
    <property type="match status" value="1"/>
</dbReference>
<dbReference type="EMBL" id="JBAMYC010000006">
    <property type="protein sequence ID" value="MEI1248997.1"/>
    <property type="molecule type" value="Genomic_DNA"/>
</dbReference>